<organism evidence="1">
    <name type="scientific">Populus trichocarpa</name>
    <name type="common">Western balsam poplar</name>
    <name type="synonym">Populus balsamifera subsp. trichocarpa</name>
    <dbReference type="NCBI Taxonomy" id="3694"/>
    <lineage>
        <taxon>Eukaryota</taxon>
        <taxon>Viridiplantae</taxon>
        <taxon>Streptophyta</taxon>
        <taxon>Embryophyta</taxon>
        <taxon>Tracheophyta</taxon>
        <taxon>Spermatophyta</taxon>
        <taxon>Magnoliopsida</taxon>
        <taxon>eudicotyledons</taxon>
        <taxon>Gunneridae</taxon>
        <taxon>Pentapetalae</taxon>
        <taxon>rosids</taxon>
        <taxon>fabids</taxon>
        <taxon>Malpighiales</taxon>
        <taxon>Salicaceae</taxon>
        <taxon>Saliceae</taxon>
        <taxon>Populus</taxon>
    </lineage>
</organism>
<dbReference type="EMBL" id="EF144716">
    <property type="protein sequence ID" value="ABK92935.1"/>
    <property type="molecule type" value="mRNA"/>
</dbReference>
<accession>A9P982</accession>
<dbReference type="AlphaFoldDB" id="A9P982"/>
<sequence>MFSGIKTGCIHLFIVREPCSAGSDGSTQFRACTS</sequence>
<name>A9P982_POPTR</name>
<reference evidence="1" key="1">
    <citation type="journal article" date="2008" name="BMC Genomics">
        <title>Analysis of 4,664 high-quality sequence-finished poplar full-length cDNA clones and their utility for the discovery of genes responding to insect feeding.</title>
        <authorList>
            <person name="Ralph S.G."/>
            <person name="Chun H.J."/>
            <person name="Cooper D."/>
            <person name="Kirkpatrick R."/>
            <person name="Kolosova N."/>
            <person name="Gunter L."/>
            <person name="Tuskan G.A."/>
            <person name="Douglas C.J."/>
            <person name="Holt R.A."/>
            <person name="Jones S.J."/>
            <person name="Marra M.A."/>
            <person name="Bohlmann J."/>
        </authorList>
    </citation>
    <scope>NUCLEOTIDE SEQUENCE</scope>
    <source>
        <tissue evidence="1">Phloem and cambium</tissue>
    </source>
</reference>
<proteinExistence type="evidence at transcript level"/>
<protein>
    <submittedName>
        <fullName evidence="1">Uncharacterized protein</fullName>
    </submittedName>
</protein>
<evidence type="ECO:0000313" key="1">
    <source>
        <dbReference type="EMBL" id="ABK92935.1"/>
    </source>
</evidence>